<sequence length="422" mass="45314">MILANLSIPMLGLVDTAILGHLPDSRYLSAVALGSSLLAFTYWAFGFLRMGTTGASAQSEGEEASALLVKALCLGLVIGVMVAGSAPALRSWGLTLMNAPANLHGLAAEYLSVRLLSAPAVMATYAAVGWLTGQQNTRAALYIAVTTNSLNIVLDLVFIVALNMNSRGAAIASAVSEVGGLLLAGYFLRHSLRVGLALGLRRCLTLGISLHRFLGSNFHLFIRTTALLFSFSFFTAQGAALGETILAANALLLQLVLASAYGMDGFAHAAEALVGRAHANRDLREFKQASQLCWRWSLYCAVGASALLLFAKPLILSAMTSLPEVYGLASLYYPWLVVLPVLSASCYTLDGIFIGAMRTRAMQVSMLLCVFGVYLPLWALTQNWGNHGLWFAFACFNTCRGLTLAWAFRRLLREARWEAACK</sequence>
<protein>
    <submittedName>
        <fullName evidence="7">MATE family efflux transporter</fullName>
    </submittedName>
</protein>
<feature type="transmembrane region" description="Helical" evidence="6">
    <location>
        <begin position="68"/>
        <end position="90"/>
    </location>
</feature>
<dbReference type="PANTHER" id="PTHR42893">
    <property type="entry name" value="PROTEIN DETOXIFICATION 44, CHLOROPLASTIC-RELATED"/>
    <property type="match status" value="1"/>
</dbReference>
<evidence type="ECO:0000313" key="7">
    <source>
        <dbReference type="EMBL" id="NKI18337.1"/>
    </source>
</evidence>
<dbReference type="InterPro" id="IPR044644">
    <property type="entry name" value="DinF-like"/>
</dbReference>
<feature type="transmembrane region" description="Helical" evidence="6">
    <location>
        <begin position="387"/>
        <end position="408"/>
    </location>
</feature>
<accession>A0ABX1GIR8</accession>
<evidence type="ECO:0000256" key="6">
    <source>
        <dbReference type="SAM" id="Phobius"/>
    </source>
</evidence>
<dbReference type="NCBIfam" id="TIGR00797">
    <property type="entry name" value="matE"/>
    <property type="match status" value="1"/>
</dbReference>
<reference evidence="7 8" key="1">
    <citation type="submission" date="2020-04" db="EMBL/GenBank/DDBJ databases">
        <authorList>
            <person name="Yoon J."/>
        </authorList>
    </citation>
    <scope>NUCLEOTIDE SEQUENCE [LARGE SCALE GENOMIC DNA]</scope>
    <source>
        <strain evidence="7 8">KMU-166</strain>
    </source>
</reference>
<feature type="transmembrane region" description="Helical" evidence="6">
    <location>
        <begin position="361"/>
        <end position="381"/>
    </location>
</feature>
<keyword evidence="4 6" id="KW-1133">Transmembrane helix</keyword>
<name>A0ABX1GIR8_9GAMM</name>
<evidence type="ECO:0000256" key="4">
    <source>
        <dbReference type="ARBA" id="ARBA00022989"/>
    </source>
</evidence>
<dbReference type="InterPro" id="IPR002528">
    <property type="entry name" value="MATE_fam"/>
</dbReference>
<feature type="transmembrane region" description="Helical" evidence="6">
    <location>
        <begin position="139"/>
        <end position="162"/>
    </location>
</feature>
<feature type="transmembrane region" description="Helical" evidence="6">
    <location>
        <begin position="252"/>
        <end position="275"/>
    </location>
</feature>
<comment type="caution">
    <text evidence="7">The sequence shown here is derived from an EMBL/GenBank/DDBJ whole genome shotgun (WGS) entry which is preliminary data.</text>
</comment>
<feature type="transmembrane region" description="Helical" evidence="6">
    <location>
        <begin position="296"/>
        <end position="319"/>
    </location>
</feature>
<keyword evidence="5 6" id="KW-0472">Membrane</keyword>
<dbReference type="Proteomes" id="UP000765845">
    <property type="component" value="Unassembled WGS sequence"/>
</dbReference>
<gene>
    <name evidence="7" type="ORF">HCU74_13050</name>
</gene>
<evidence type="ECO:0000256" key="3">
    <source>
        <dbReference type="ARBA" id="ARBA00022692"/>
    </source>
</evidence>
<evidence type="ECO:0000256" key="1">
    <source>
        <dbReference type="ARBA" id="ARBA00004141"/>
    </source>
</evidence>
<feature type="transmembrane region" description="Helical" evidence="6">
    <location>
        <begin position="220"/>
        <end position="240"/>
    </location>
</feature>
<dbReference type="PANTHER" id="PTHR42893:SF46">
    <property type="entry name" value="PROTEIN DETOXIFICATION 44, CHLOROPLASTIC"/>
    <property type="match status" value="1"/>
</dbReference>
<dbReference type="Pfam" id="PF01554">
    <property type="entry name" value="MatE"/>
    <property type="match status" value="2"/>
</dbReference>
<evidence type="ECO:0000256" key="2">
    <source>
        <dbReference type="ARBA" id="ARBA00010199"/>
    </source>
</evidence>
<keyword evidence="8" id="KW-1185">Reference proteome</keyword>
<proteinExistence type="inferred from homology"/>
<evidence type="ECO:0000256" key="5">
    <source>
        <dbReference type="ARBA" id="ARBA00023136"/>
    </source>
</evidence>
<feature type="transmembrane region" description="Helical" evidence="6">
    <location>
        <begin position="110"/>
        <end position="132"/>
    </location>
</feature>
<feature type="transmembrane region" description="Helical" evidence="6">
    <location>
        <begin position="168"/>
        <end position="188"/>
    </location>
</feature>
<comment type="similarity">
    <text evidence="2">Belongs to the multi antimicrobial extrusion (MATE) (TC 2.A.66.1) family.</text>
</comment>
<evidence type="ECO:0000313" key="8">
    <source>
        <dbReference type="Proteomes" id="UP000765845"/>
    </source>
</evidence>
<organism evidence="7 8">
    <name type="scientific">Spongiibacter thalassae</name>
    <dbReference type="NCBI Taxonomy" id="2721624"/>
    <lineage>
        <taxon>Bacteria</taxon>
        <taxon>Pseudomonadati</taxon>
        <taxon>Pseudomonadota</taxon>
        <taxon>Gammaproteobacteria</taxon>
        <taxon>Cellvibrionales</taxon>
        <taxon>Spongiibacteraceae</taxon>
        <taxon>Spongiibacter</taxon>
    </lineage>
</organism>
<keyword evidence="3 6" id="KW-0812">Transmembrane</keyword>
<comment type="subcellular location">
    <subcellularLocation>
        <location evidence="1">Membrane</location>
        <topology evidence="1">Multi-pass membrane protein</topology>
    </subcellularLocation>
</comment>
<feature type="transmembrane region" description="Helical" evidence="6">
    <location>
        <begin position="331"/>
        <end position="349"/>
    </location>
</feature>
<dbReference type="CDD" id="cd13136">
    <property type="entry name" value="MATE_DinF_like"/>
    <property type="match status" value="1"/>
</dbReference>
<dbReference type="EMBL" id="JAAWWK010000004">
    <property type="protein sequence ID" value="NKI18337.1"/>
    <property type="molecule type" value="Genomic_DNA"/>
</dbReference>
<feature type="transmembrane region" description="Helical" evidence="6">
    <location>
        <begin position="27"/>
        <end position="48"/>
    </location>
</feature>